<feature type="domain" description="AMP-binding enzyme C-terminal" evidence="4">
    <location>
        <begin position="436"/>
        <end position="510"/>
    </location>
</feature>
<protein>
    <submittedName>
        <fullName evidence="5">ATP-dependent acyl-CoA ligase</fullName>
    </submittedName>
</protein>
<dbReference type="InterPro" id="IPR042099">
    <property type="entry name" value="ANL_N_sf"/>
</dbReference>
<dbReference type="GO" id="GO:0006631">
    <property type="term" value="P:fatty acid metabolic process"/>
    <property type="evidence" value="ECO:0007669"/>
    <property type="project" value="TreeGrafter"/>
</dbReference>
<accession>A0A7I7USE8</accession>
<evidence type="ECO:0000313" key="6">
    <source>
        <dbReference type="Proteomes" id="UP000467252"/>
    </source>
</evidence>
<evidence type="ECO:0000259" key="4">
    <source>
        <dbReference type="Pfam" id="PF13193"/>
    </source>
</evidence>
<proteinExistence type="inferred from homology"/>
<evidence type="ECO:0000256" key="2">
    <source>
        <dbReference type="ARBA" id="ARBA00022598"/>
    </source>
</evidence>
<dbReference type="InterPro" id="IPR025110">
    <property type="entry name" value="AMP-bd_C"/>
</dbReference>
<dbReference type="Pfam" id="PF00501">
    <property type="entry name" value="AMP-binding"/>
    <property type="match status" value="1"/>
</dbReference>
<organism evidence="5 6">
    <name type="scientific">Mycolicibacterium pulveris</name>
    <name type="common">Mycobacterium pulveris</name>
    <dbReference type="NCBI Taxonomy" id="36813"/>
    <lineage>
        <taxon>Bacteria</taxon>
        <taxon>Bacillati</taxon>
        <taxon>Actinomycetota</taxon>
        <taxon>Actinomycetes</taxon>
        <taxon>Mycobacteriales</taxon>
        <taxon>Mycobacteriaceae</taxon>
        <taxon>Mycolicibacterium</taxon>
    </lineage>
</organism>
<gene>
    <name evidence="5" type="ORF">MPUL_48790</name>
</gene>
<dbReference type="Proteomes" id="UP000467252">
    <property type="component" value="Chromosome"/>
</dbReference>
<dbReference type="AlphaFoldDB" id="A0A7I7USE8"/>
<name>A0A7I7USE8_MYCPV</name>
<dbReference type="InterPro" id="IPR020845">
    <property type="entry name" value="AMP-binding_CS"/>
</dbReference>
<dbReference type="GO" id="GO:0031956">
    <property type="term" value="F:medium-chain fatty acid-CoA ligase activity"/>
    <property type="evidence" value="ECO:0007669"/>
    <property type="project" value="TreeGrafter"/>
</dbReference>
<dbReference type="Gene3D" id="3.30.300.30">
    <property type="match status" value="1"/>
</dbReference>
<evidence type="ECO:0000259" key="3">
    <source>
        <dbReference type="Pfam" id="PF00501"/>
    </source>
</evidence>
<sequence>MTRWSAPELTTMRSVLSTGAEKAPDKIALHIDDEALTYSELYHRGVSAAVGLHSLGIRPGDAVGVFAHNSTDLLATMFGCAFLGAVYTPINVDYTGEFLRHQLATAEARVVLTDAALIDEIGCVASKLPDLAHVIARPGGTSPPAAGPEIRGVSIHPVAEVYAPATQLPAGPDPRGDSVSAVIFTAGTTGPSKGVAMSQNYLCASAKQVFDLRGATADSTVYAAFPLFHLAAISLVVLGPLTATATGALDNRFSPNKFWSRVHHFAADQTVLLGAMSTMLWNRPEQEDDAENPVQVATIAPMPPAVHRAFEKRFGLTVLQLYAQSEAYPLTIAPASAPALPGSSGKPNPLFTVKLFDEHDAEVPVGEVGEVVVRPNAPHVMFEGYYRNPEATASVWRNGWMHTGDLGKFDDDGYFYFVDRKKDYLRRRGENISSFEVEQVARQYEPVADVAVIAAPSEVTEDEVVACVTVKGDETFDCEAFFHHCAANMPYFAVPRYVWILPDLPRNPVGRVEKYKLRDTLRTADMATLDGLWDARMHGCVAPRRRVS</sequence>
<dbReference type="InterPro" id="IPR000873">
    <property type="entry name" value="AMP-dep_synth/lig_dom"/>
</dbReference>
<dbReference type="PANTHER" id="PTHR43201:SF5">
    <property type="entry name" value="MEDIUM-CHAIN ACYL-COA LIGASE ACSF2, MITOCHONDRIAL"/>
    <property type="match status" value="1"/>
</dbReference>
<feature type="domain" description="AMP-dependent synthetase/ligase" evidence="3">
    <location>
        <begin position="19"/>
        <end position="386"/>
    </location>
</feature>
<dbReference type="InterPro" id="IPR045851">
    <property type="entry name" value="AMP-bd_C_sf"/>
</dbReference>
<keyword evidence="2 5" id="KW-0436">Ligase</keyword>
<keyword evidence="6" id="KW-1185">Reference proteome</keyword>
<dbReference type="Gene3D" id="3.40.50.12780">
    <property type="entry name" value="N-terminal domain of ligase-like"/>
    <property type="match status" value="1"/>
</dbReference>
<dbReference type="Pfam" id="PF13193">
    <property type="entry name" value="AMP-binding_C"/>
    <property type="match status" value="1"/>
</dbReference>
<dbReference type="RefSeq" id="WP_163904795.1">
    <property type="nucleotide sequence ID" value="NZ_AP022599.1"/>
</dbReference>
<evidence type="ECO:0000313" key="5">
    <source>
        <dbReference type="EMBL" id="BBY83721.1"/>
    </source>
</evidence>
<evidence type="ECO:0000256" key="1">
    <source>
        <dbReference type="ARBA" id="ARBA00006432"/>
    </source>
</evidence>
<dbReference type="EMBL" id="AP022599">
    <property type="protein sequence ID" value="BBY83721.1"/>
    <property type="molecule type" value="Genomic_DNA"/>
</dbReference>
<reference evidence="5 6" key="1">
    <citation type="journal article" date="2019" name="Emerg. Microbes Infect.">
        <title>Comprehensive subspecies identification of 175 nontuberculous mycobacteria species based on 7547 genomic profiles.</title>
        <authorList>
            <person name="Matsumoto Y."/>
            <person name="Kinjo T."/>
            <person name="Motooka D."/>
            <person name="Nabeya D."/>
            <person name="Jung N."/>
            <person name="Uechi K."/>
            <person name="Horii T."/>
            <person name="Iida T."/>
            <person name="Fujita J."/>
            <person name="Nakamura S."/>
        </authorList>
    </citation>
    <scope>NUCLEOTIDE SEQUENCE [LARGE SCALE GENOMIC DNA]</scope>
    <source>
        <strain evidence="5 6">JCM 6370</strain>
    </source>
</reference>
<dbReference type="SUPFAM" id="SSF56801">
    <property type="entry name" value="Acetyl-CoA synthetase-like"/>
    <property type="match status" value="1"/>
</dbReference>
<dbReference type="PANTHER" id="PTHR43201">
    <property type="entry name" value="ACYL-COA SYNTHETASE"/>
    <property type="match status" value="1"/>
</dbReference>
<comment type="similarity">
    <text evidence="1">Belongs to the ATP-dependent AMP-binding enzyme family.</text>
</comment>
<dbReference type="PROSITE" id="PS00455">
    <property type="entry name" value="AMP_BINDING"/>
    <property type="match status" value="1"/>
</dbReference>